<name>A0A9N8DZ48_9STRA</name>
<dbReference type="AlphaFoldDB" id="A0A9N8DZ48"/>
<proteinExistence type="predicted"/>
<dbReference type="OrthoDB" id="53523at2759"/>
<keyword evidence="2" id="KW-1185">Reference proteome</keyword>
<dbReference type="Proteomes" id="UP001153069">
    <property type="component" value="Unassembled WGS sequence"/>
</dbReference>
<evidence type="ECO:0008006" key="3">
    <source>
        <dbReference type="Google" id="ProtNLM"/>
    </source>
</evidence>
<evidence type="ECO:0000313" key="1">
    <source>
        <dbReference type="EMBL" id="CAB9511536.1"/>
    </source>
</evidence>
<accession>A0A9N8DZ48</accession>
<evidence type="ECO:0000313" key="2">
    <source>
        <dbReference type="Proteomes" id="UP001153069"/>
    </source>
</evidence>
<dbReference type="Gene3D" id="3.80.10.10">
    <property type="entry name" value="Ribonuclease Inhibitor"/>
    <property type="match status" value="1"/>
</dbReference>
<dbReference type="EMBL" id="CAICTM010000488">
    <property type="protein sequence ID" value="CAB9511536.1"/>
    <property type="molecule type" value="Genomic_DNA"/>
</dbReference>
<dbReference type="SUPFAM" id="SSF52047">
    <property type="entry name" value="RNI-like"/>
    <property type="match status" value="1"/>
</dbReference>
<organism evidence="1 2">
    <name type="scientific">Seminavis robusta</name>
    <dbReference type="NCBI Taxonomy" id="568900"/>
    <lineage>
        <taxon>Eukaryota</taxon>
        <taxon>Sar</taxon>
        <taxon>Stramenopiles</taxon>
        <taxon>Ochrophyta</taxon>
        <taxon>Bacillariophyta</taxon>
        <taxon>Bacillariophyceae</taxon>
        <taxon>Bacillariophycidae</taxon>
        <taxon>Naviculales</taxon>
        <taxon>Naviculaceae</taxon>
        <taxon>Seminavis</taxon>
    </lineage>
</organism>
<sequence length="408" mass="46678">MSGECSNQDAGQCALVELPETILGHIVDFLTFSEAHGCLYVVNRSFWFQHRPSVARTTVEVTVDACNITGRVEDDDDPSRKFDACLPMTKTLEVYSNLRVLDLQSLATDELLGSLMEADCLPQLTTIRMRRSRGVTDQGLKFLSRHNNNNNFDSRSQLEEIDITFCQNTTYRGTFPLRDKLPHLKLLRRQPEWLDGHFHTPFGDSGGEVEVHTYWPDGTFSFHRATQSTGFVLSWNELQNNNQDPQPMVGDRLQFNNFHPPAQWTLPEWYDVFRFAYRPGVCLLQLPELDHTSTTSSNSERHVLVGQRLRRLKAPTCLDRVARVADQIAVGTSRYVDPCTLQIDTELNPTRRHWLLISKMKVLPLEENDLMPPAELVEECRRTCQAMGTYGEARLSQFEDVLDDILSE</sequence>
<reference evidence="1" key="1">
    <citation type="submission" date="2020-06" db="EMBL/GenBank/DDBJ databases">
        <authorList>
            <consortium name="Plant Systems Biology data submission"/>
        </authorList>
    </citation>
    <scope>NUCLEOTIDE SEQUENCE</scope>
    <source>
        <strain evidence="1">D6</strain>
    </source>
</reference>
<dbReference type="InterPro" id="IPR032675">
    <property type="entry name" value="LRR_dom_sf"/>
</dbReference>
<protein>
    <recommendedName>
        <fullName evidence="3">F-box domain-containing protein</fullName>
    </recommendedName>
</protein>
<comment type="caution">
    <text evidence="1">The sequence shown here is derived from an EMBL/GenBank/DDBJ whole genome shotgun (WGS) entry which is preliminary data.</text>
</comment>
<gene>
    <name evidence="1" type="ORF">SEMRO_489_G153350.1</name>
</gene>